<dbReference type="PANTHER" id="PTHR34615">
    <property type="entry name" value="PX DOMAIN-CONTAINING PROTEIN"/>
    <property type="match status" value="1"/>
</dbReference>
<protein>
    <submittedName>
        <fullName evidence="2">Uncharacterized protein</fullName>
    </submittedName>
</protein>
<evidence type="ECO:0000313" key="3">
    <source>
        <dbReference type="Proteomes" id="UP000821837"/>
    </source>
</evidence>
<dbReference type="Proteomes" id="UP000821837">
    <property type="component" value="Unassembled WGS sequence"/>
</dbReference>
<accession>A0A9D4PDE8</accession>
<dbReference type="VEuPathDB" id="VectorBase:RSAN_056831"/>
<dbReference type="AlphaFoldDB" id="A0A9D4PDE8"/>
<evidence type="ECO:0000256" key="1">
    <source>
        <dbReference type="SAM" id="MobiDB-lite"/>
    </source>
</evidence>
<reference evidence="2" key="1">
    <citation type="journal article" date="2020" name="Cell">
        <title>Large-Scale Comparative Analyses of Tick Genomes Elucidate Their Genetic Diversity and Vector Capacities.</title>
        <authorList>
            <consortium name="Tick Genome and Microbiome Consortium (TIGMIC)"/>
            <person name="Jia N."/>
            <person name="Wang J."/>
            <person name="Shi W."/>
            <person name="Du L."/>
            <person name="Sun Y."/>
            <person name="Zhan W."/>
            <person name="Jiang J.F."/>
            <person name="Wang Q."/>
            <person name="Zhang B."/>
            <person name="Ji P."/>
            <person name="Bell-Sakyi L."/>
            <person name="Cui X.M."/>
            <person name="Yuan T.T."/>
            <person name="Jiang B.G."/>
            <person name="Yang W.F."/>
            <person name="Lam T.T."/>
            <person name="Chang Q.C."/>
            <person name="Ding S.J."/>
            <person name="Wang X.J."/>
            <person name="Zhu J.G."/>
            <person name="Ruan X.D."/>
            <person name="Zhao L."/>
            <person name="Wei J.T."/>
            <person name="Ye R.Z."/>
            <person name="Que T.C."/>
            <person name="Du C.H."/>
            <person name="Zhou Y.H."/>
            <person name="Cheng J.X."/>
            <person name="Dai P.F."/>
            <person name="Guo W.B."/>
            <person name="Han X.H."/>
            <person name="Huang E.J."/>
            <person name="Li L.F."/>
            <person name="Wei W."/>
            <person name="Gao Y.C."/>
            <person name="Liu J.Z."/>
            <person name="Shao H.Z."/>
            <person name="Wang X."/>
            <person name="Wang C.C."/>
            <person name="Yang T.C."/>
            <person name="Huo Q.B."/>
            <person name="Li W."/>
            <person name="Chen H.Y."/>
            <person name="Chen S.E."/>
            <person name="Zhou L.G."/>
            <person name="Ni X.B."/>
            <person name="Tian J.H."/>
            <person name="Sheng Y."/>
            <person name="Liu T."/>
            <person name="Pan Y.S."/>
            <person name="Xia L.Y."/>
            <person name="Li J."/>
            <person name="Zhao F."/>
            <person name="Cao W.C."/>
        </authorList>
    </citation>
    <scope>NUCLEOTIDE SEQUENCE</scope>
    <source>
        <strain evidence="2">Rsan-2018</strain>
    </source>
</reference>
<dbReference type="VEuPathDB" id="VectorBase:RSAN_043596"/>
<dbReference type="PANTHER" id="PTHR34615:SF1">
    <property type="entry name" value="PX DOMAIN-CONTAINING PROTEIN"/>
    <property type="match status" value="1"/>
</dbReference>
<comment type="caution">
    <text evidence="2">The sequence shown here is derived from an EMBL/GenBank/DDBJ whole genome shotgun (WGS) entry which is preliminary data.</text>
</comment>
<organism evidence="2 3">
    <name type="scientific">Rhipicephalus sanguineus</name>
    <name type="common">Brown dog tick</name>
    <name type="synonym">Ixodes sanguineus</name>
    <dbReference type="NCBI Taxonomy" id="34632"/>
    <lineage>
        <taxon>Eukaryota</taxon>
        <taxon>Metazoa</taxon>
        <taxon>Ecdysozoa</taxon>
        <taxon>Arthropoda</taxon>
        <taxon>Chelicerata</taxon>
        <taxon>Arachnida</taxon>
        <taxon>Acari</taxon>
        <taxon>Parasitiformes</taxon>
        <taxon>Ixodida</taxon>
        <taxon>Ixodoidea</taxon>
        <taxon>Ixodidae</taxon>
        <taxon>Rhipicephalinae</taxon>
        <taxon>Rhipicephalus</taxon>
        <taxon>Rhipicephalus</taxon>
    </lineage>
</organism>
<sequence length="376" mass="43949">MRRSREAELVRYRSQHGLLDIDGMDSSTFKLTFRFHKNDFDDFCSALLVPREITSAQNVRLCGREALCMLLRRLAYPNMWCDLEAIFGRHSSVMSSATSRLMDHIWSTFGHLLTDVNNHEWMSLASLKEFAGAVEDKGSPLPNCWAFIDGTARPICRPKRNQKLYFSGHKRMHMRLMGRQTRTLLPVPASHLVPETVPNRAVHNRLQEIRQRQRIYYNRRSRNLPPLSTDQRATTYDTHERTWTPAVFLRPAETPRSVVVKTEEGQEIRRTREHLRDAPTHTKESPRDGQERLDDAQPAQELRRSTRTRREPCRYPQPERAARYGIIVAKRLQTMTGWGEDDSFFCYVHLALDAQRNRGTHRGVFVWKVTYVYLIS</sequence>
<feature type="compositionally biased region" description="Basic and acidic residues" evidence="1">
    <location>
        <begin position="261"/>
        <end position="313"/>
    </location>
</feature>
<evidence type="ECO:0000313" key="2">
    <source>
        <dbReference type="EMBL" id="KAH7935560.1"/>
    </source>
</evidence>
<dbReference type="EMBL" id="JABSTV010001255">
    <property type="protein sequence ID" value="KAH7935560.1"/>
    <property type="molecule type" value="Genomic_DNA"/>
</dbReference>
<proteinExistence type="predicted"/>
<reference evidence="2" key="2">
    <citation type="submission" date="2021-09" db="EMBL/GenBank/DDBJ databases">
        <authorList>
            <person name="Jia N."/>
            <person name="Wang J."/>
            <person name="Shi W."/>
            <person name="Du L."/>
            <person name="Sun Y."/>
            <person name="Zhan W."/>
            <person name="Jiang J."/>
            <person name="Wang Q."/>
            <person name="Zhang B."/>
            <person name="Ji P."/>
            <person name="Sakyi L.B."/>
            <person name="Cui X."/>
            <person name="Yuan T."/>
            <person name="Jiang B."/>
            <person name="Yang W."/>
            <person name="Lam T.T.-Y."/>
            <person name="Chang Q."/>
            <person name="Ding S."/>
            <person name="Wang X."/>
            <person name="Zhu J."/>
            <person name="Ruan X."/>
            <person name="Zhao L."/>
            <person name="Wei J."/>
            <person name="Que T."/>
            <person name="Du C."/>
            <person name="Cheng J."/>
            <person name="Dai P."/>
            <person name="Han X."/>
            <person name="Huang E."/>
            <person name="Gao Y."/>
            <person name="Liu J."/>
            <person name="Shao H."/>
            <person name="Ye R."/>
            <person name="Li L."/>
            <person name="Wei W."/>
            <person name="Wang X."/>
            <person name="Wang C."/>
            <person name="Huo Q."/>
            <person name="Li W."/>
            <person name="Guo W."/>
            <person name="Chen H."/>
            <person name="Chen S."/>
            <person name="Zhou L."/>
            <person name="Zhou L."/>
            <person name="Ni X."/>
            <person name="Tian J."/>
            <person name="Zhou Y."/>
            <person name="Sheng Y."/>
            <person name="Liu T."/>
            <person name="Pan Y."/>
            <person name="Xia L."/>
            <person name="Li J."/>
            <person name="Zhao F."/>
            <person name="Cao W."/>
        </authorList>
    </citation>
    <scope>NUCLEOTIDE SEQUENCE</scope>
    <source>
        <strain evidence="2">Rsan-2018</strain>
        <tissue evidence="2">Larvae</tissue>
    </source>
</reference>
<feature type="region of interest" description="Disordered" evidence="1">
    <location>
        <begin position="254"/>
        <end position="316"/>
    </location>
</feature>
<gene>
    <name evidence="2" type="ORF">HPB52_009905</name>
</gene>
<keyword evidence="3" id="KW-1185">Reference proteome</keyword>
<name>A0A9D4PDE8_RHISA</name>